<gene>
    <name evidence="2" type="ORF">DJ533_17640</name>
</gene>
<keyword evidence="1" id="KW-0812">Transmembrane</keyword>
<dbReference type="EMBL" id="CP029397">
    <property type="protein sequence ID" value="AWL30252.1"/>
    <property type="molecule type" value="Genomic_DNA"/>
</dbReference>
<name>A0A2S2FIS2_9GAMM</name>
<reference evidence="2" key="1">
    <citation type="submission" date="2019-08" db="EMBL/GenBank/DDBJ databases">
        <title>The complete genome of Acinetobacter defluvii strain WCHAD010030.</title>
        <authorList>
            <person name="Hu Y."/>
            <person name="Qin J."/>
            <person name="Feng Y."/>
            <person name="Zong Z."/>
        </authorList>
    </citation>
    <scope>NUCLEOTIDE SEQUENCE</scope>
    <source>
        <strain evidence="2">WCHA30</strain>
    </source>
</reference>
<keyword evidence="3" id="KW-1185">Reference proteome</keyword>
<dbReference type="GO" id="GO:0016020">
    <property type="term" value="C:membrane"/>
    <property type="evidence" value="ECO:0007669"/>
    <property type="project" value="InterPro"/>
</dbReference>
<evidence type="ECO:0000313" key="3">
    <source>
        <dbReference type="Proteomes" id="UP000245977"/>
    </source>
</evidence>
<dbReference type="AlphaFoldDB" id="A0A2S2FIS2"/>
<dbReference type="Pfam" id="PF05656">
    <property type="entry name" value="DUF805"/>
    <property type="match status" value="1"/>
</dbReference>
<dbReference type="InterPro" id="IPR008523">
    <property type="entry name" value="DUF805"/>
</dbReference>
<organism evidence="2 3">
    <name type="scientific">Acinetobacter defluvii</name>
    <dbReference type="NCBI Taxonomy" id="1871111"/>
    <lineage>
        <taxon>Bacteria</taxon>
        <taxon>Pseudomonadati</taxon>
        <taxon>Pseudomonadota</taxon>
        <taxon>Gammaproteobacteria</taxon>
        <taxon>Moraxellales</taxon>
        <taxon>Moraxellaceae</taxon>
        <taxon>Acinetobacter</taxon>
    </lineage>
</organism>
<dbReference type="KEGG" id="adv:DJ533_17640"/>
<sequence>MLLGWECLHDLNQSGWWSVLIFVPVLRFILYLYLMFFKGGEKRNSYLWFSSRNPIMGRYLWRNCRVTTHYFNDT</sequence>
<evidence type="ECO:0000256" key="1">
    <source>
        <dbReference type="SAM" id="Phobius"/>
    </source>
</evidence>
<keyword evidence="1" id="KW-0472">Membrane</keyword>
<evidence type="ECO:0000313" key="2">
    <source>
        <dbReference type="EMBL" id="AWL30252.1"/>
    </source>
</evidence>
<protein>
    <submittedName>
        <fullName evidence="2">DUF805 domain-containing protein</fullName>
    </submittedName>
</protein>
<dbReference type="OrthoDB" id="9812349at2"/>
<keyword evidence="1" id="KW-1133">Transmembrane helix</keyword>
<accession>A0A2S2FIS2</accession>
<proteinExistence type="predicted"/>
<feature type="transmembrane region" description="Helical" evidence="1">
    <location>
        <begin position="15"/>
        <end position="36"/>
    </location>
</feature>
<dbReference type="Proteomes" id="UP000245977">
    <property type="component" value="Chromosome"/>
</dbReference>